<dbReference type="AlphaFoldDB" id="A0A8H6ZFF9"/>
<dbReference type="GO" id="GO:0016491">
    <property type="term" value="F:oxidoreductase activity"/>
    <property type="evidence" value="ECO:0007669"/>
    <property type="project" value="UniProtKB-KW"/>
</dbReference>
<dbReference type="OrthoDB" id="9876299at2759"/>
<evidence type="ECO:0000256" key="1">
    <source>
        <dbReference type="ARBA" id="ARBA00006484"/>
    </source>
</evidence>
<keyword evidence="4" id="KW-1185">Reference proteome</keyword>
<dbReference type="Gene3D" id="3.40.50.720">
    <property type="entry name" value="NAD(P)-binding Rossmann-like Domain"/>
    <property type="match status" value="1"/>
</dbReference>
<organism evidence="3 4">
    <name type="scientific">Mycena sanguinolenta</name>
    <dbReference type="NCBI Taxonomy" id="230812"/>
    <lineage>
        <taxon>Eukaryota</taxon>
        <taxon>Fungi</taxon>
        <taxon>Dikarya</taxon>
        <taxon>Basidiomycota</taxon>
        <taxon>Agaricomycotina</taxon>
        <taxon>Agaricomycetes</taxon>
        <taxon>Agaricomycetidae</taxon>
        <taxon>Agaricales</taxon>
        <taxon>Marasmiineae</taxon>
        <taxon>Mycenaceae</taxon>
        <taxon>Mycena</taxon>
    </lineage>
</organism>
<evidence type="ECO:0000256" key="2">
    <source>
        <dbReference type="ARBA" id="ARBA00023002"/>
    </source>
</evidence>
<proteinExistence type="inferred from homology"/>
<comment type="caution">
    <text evidence="3">The sequence shown here is derived from an EMBL/GenBank/DDBJ whole genome shotgun (WGS) entry which is preliminary data.</text>
</comment>
<dbReference type="SUPFAM" id="SSF51735">
    <property type="entry name" value="NAD(P)-binding Rossmann-fold domains"/>
    <property type="match status" value="1"/>
</dbReference>
<dbReference type="PANTHER" id="PTHR24320">
    <property type="entry name" value="RETINOL DEHYDROGENASE"/>
    <property type="match status" value="1"/>
</dbReference>
<dbReference type="InterPro" id="IPR036291">
    <property type="entry name" value="NAD(P)-bd_dom_sf"/>
</dbReference>
<dbReference type="Pfam" id="PF00106">
    <property type="entry name" value="adh_short"/>
    <property type="match status" value="1"/>
</dbReference>
<evidence type="ECO:0000313" key="4">
    <source>
        <dbReference type="Proteomes" id="UP000623467"/>
    </source>
</evidence>
<name>A0A8H6ZFF9_9AGAR</name>
<comment type="similarity">
    <text evidence="1">Belongs to the short-chain dehydrogenases/reductases (SDR) family.</text>
</comment>
<reference evidence="3" key="1">
    <citation type="submission" date="2020-05" db="EMBL/GenBank/DDBJ databases">
        <title>Mycena genomes resolve the evolution of fungal bioluminescence.</title>
        <authorList>
            <person name="Tsai I.J."/>
        </authorList>
    </citation>
    <scope>NUCLEOTIDE SEQUENCE</scope>
    <source>
        <strain evidence="3">160909Yilan</strain>
    </source>
</reference>
<dbReference type="InterPro" id="IPR002347">
    <property type="entry name" value="SDR_fam"/>
</dbReference>
<sequence>MATLAKTVVATGASSGLGFEVIKQLLVQKQPYKFILGARDVATTQAAFGKVEFDKSQHSLVVLPLELSDLKGVKKFSQQVLERTGQDKLDYLMLNAARSNGAEQQGPHGSKWCESYIVNHLSHHYLVHLLRDKLVASNSRLVFVSSGAIRMVKDPSTLDADLKGGSGAGSQTVYAGTKFTALLNAHWWRRQLTGQCTVVAVSPGLIPDTGLSRGMQVTIPPEMMKDAKSVAEGAGSILAAFTRTDFPEDPDQIFLTSWGEWWGRDVIEGSLDKGLQDKWSPSKEEIEKEEGIVG</sequence>
<dbReference type="Proteomes" id="UP000623467">
    <property type="component" value="Unassembled WGS sequence"/>
</dbReference>
<keyword evidence="2" id="KW-0560">Oxidoreductase</keyword>
<accession>A0A8H6ZFF9</accession>
<gene>
    <name evidence="3" type="ORF">MSAN_00089900</name>
</gene>
<evidence type="ECO:0000313" key="3">
    <source>
        <dbReference type="EMBL" id="KAF7376727.1"/>
    </source>
</evidence>
<dbReference type="PANTHER" id="PTHR24320:SF148">
    <property type="entry name" value="NAD(P)-BINDING ROSSMANN-FOLD SUPERFAMILY PROTEIN"/>
    <property type="match status" value="1"/>
</dbReference>
<dbReference type="EMBL" id="JACAZH010000001">
    <property type="protein sequence ID" value="KAF7376727.1"/>
    <property type="molecule type" value="Genomic_DNA"/>
</dbReference>
<protein>
    <submittedName>
        <fullName evidence="3">NAD(P)-binding protein</fullName>
    </submittedName>
</protein>